<feature type="compositionally biased region" description="Polar residues" evidence="1">
    <location>
        <begin position="23"/>
        <end position="43"/>
    </location>
</feature>
<sequence>MHRLARPRISNCCAGRQAARSTICTSTSARDVSKSSSPANSVQSKEDAEDATSKQTSNATTPPVEPTSVEDLVKRLRLKPSAQVGIRNRLREEQLKQEKEEAARRAAEEDTRTGAEKIHRLFEKLQLGGDSSSVPQSTNANTPNAASASTTRPAANVSDSWKFLFDEDDLKDGKSRATDSAATTVGNETSQAAPPRTDRWKDPKLKSAERDAFKALFSSLFEQKPQSPTSAERVQSMFSNFNRSGHERTADSISPPSISPADPTLSPATSTSEAALSASTTVTEDDPMQVLRRQLQNLSKRVEPIYLDRKPKTSSFQVMESTVGPQDWMNQDPTLPKENSLFAAIRSENQVAIRMRKELEEKRDDIIKVKEFVDELLAPLGQPVGTASSPGMLKPSTVSLDGLMAQAILAASSKHQEQSGSKLEPAKSGDRSATLTSTRKTRSLHPFMGHAFVEHTRRQGLEVFIQTVRKETYKALLRCRWEAWQDGPGCLEILKEMQGNGAAMDAETRQLVNTMVKDLESLAMQAASDPVETREQLQQFGWGNEEQLAPLREMIIIIRGAEEEDRGKGSRRWTRNNTR</sequence>
<accession>A0A9P6JDG3</accession>
<dbReference type="GO" id="GO:0005739">
    <property type="term" value="C:mitochondrion"/>
    <property type="evidence" value="ECO:0007669"/>
    <property type="project" value="InterPro"/>
</dbReference>
<feature type="compositionally biased region" description="Polar residues" evidence="1">
    <location>
        <begin position="178"/>
        <end position="192"/>
    </location>
</feature>
<keyword evidence="4" id="KW-1185">Reference proteome</keyword>
<comment type="caution">
    <text evidence="3">The sequence shown here is derived from an EMBL/GenBank/DDBJ whole genome shotgun (WGS) entry which is preliminary data.</text>
</comment>
<feature type="region of interest" description="Disordered" evidence="1">
    <location>
        <begin position="23"/>
        <end position="69"/>
    </location>
</feature>
<feature type="region of interest" description="Disordered" evidence="1">
    <location>
        <begin position="95"/>
        <end position="115"/>
    </location>
</feature>
<evidence type="ECO:0000256" key="1">
    <source>
        <dbReference type="SAM" id="MobiDB-lite"/>
    </source>
</evidence>
<evidence type="ECO:0000313" key="3">
    <source>
        <dbReference type="EMBL" id="KAF9967377.1"/>
    </source>
</evidence>
<feature type="region of interest" description="Disordered" evidence="1">
    <location>
        <begin position="173"/>
        <end position="204"/>
    </location>
</feature>
<evidence type="ECO:0000259" key="2">
    <source>
        <dbReference type="Pfam" id="PF19189"/>
    </source>
</evidence>
<name>A0A9P6JDG3_MORAP</name>
<reference evidence="3" key="1">
    <citation type="journal article" date="2020" name="Fungal Divers.">
        <title>Resolving the Mortierellaceae phylogeny through synthesis of multi-gene phylogenetics and phylogenomics.</title>
        <authorList>
            <person name="Vandepol N."/>
            <person name="Liber J."/>
            <person name="Desiro A."/>
            <person name="Na H."/>
            <person name="Kennedy M."/>
            <person name="Barry K."/>
            <person name="Grigoriev I.V."/>
            <person name="Miller A.N."/>
            <person name="O'Donnell K."/>
            <person name="Stajich J.E."/>
            <person name="Bonito G."/>
        </authorList>
    </citation>
    <scope>NUCLEOTIDE SEQUENCE</scope>
    <source>
        <strain evidence="3">CK1249</strain>
    </source>
</reference>
<feature type="compositionally biased region" description="Low complexity" evidence="1">
    <location>
        <begin position="251"/>
        <end position="282"/>
    </location>
</feature>
<feature type="domain" description="Mtf2-like C-terminal" evidence="2">
    <location>
        <begin position="440"/>
        <end position="534"/>
    </location>
</feature>
<dbReference type="OrthoDB" id="2444174at2759"/>
<feature type="region of interest" description="Disordered" evidence="1">
    <location>
        <begin position="128"/>
        <end position="153"/>
    </location>
</feature>
<dbReference type="EMBL" id="JAAAHY010000082">
    <property type="protein sequence ID" value="KAF9967377.1"/>
    <property type="molecule type" value="Genomic_DNA"/>
</dbReference>
<protein>
    <recommendedName>
        <fullName evidence="2">Mtf2-like C-terminal domain-containing protein</fullName>
    </recommendedName>
</protein>
<organism evidence="3 4">
    <name type="scientific">Mortierella alpina</name>
    <name type="common">Oleaginous fungus</name>
    <name type="synonym">Mortierella renispora</name>
    <dbReference type="NCBI Taxonomy" id="64518"/>
    <lineage>
        <taxon>Eukaryota</taxon>
        <taxon>Fungi</taxon>
        <taxon>Fungi incertae sedis</taxon>
        <taxon>Mucoromycota</taxon>
        <taxon>Mortierellomycotina</taxon>
        <taxon>Mortierellomycetes</taxon>
        <taxon>Mortierellales</taxon>
        <taxon>Mortierellaceae</taxon>
        <taxon>Mortierella</taxon>
    </lineage>
</organism>
<feature type="region of interest" description="Disordered" evidence="1">
    <location>
        <begin position="244"/>
        <end position="288"/>
    </location>
</feature>
<dbReference type="Pfam" id="PF19189">
    <property type="entry name" value="Mtf2"/>
    <property type="match status" value="1"/>
</dbReference>
<dbReference type="AlphaFoldDB" id="A0A9P6JDG3"/>
<feature type="compositionally biased region" description="Low complexity" evidence="1">
    <location>
        <begin position="137"/>
        <end position="153"/>
    </location>
</feature>
<gene>
    <name evidence="3" type="ORF">BGZ70_009775</name>
</gene>
<feature type="region of interest" description="Disordered" evidence="1">
    <location>
        <begin position="411"/>
        <end position="440"/>
    </location>
</feature>
<evidence type="ECO:0000313" key="4">
    <source>
        <dbReference type="Proteomes" id="UP000738359"/>
    </source>
</evidence>
<proteinExistence type="predicted"/>
<dbReference type="Proteomes" id="UP000738359">
    <property type="component" value="Unassembled WGS sequence"/>
</dbReference>
<dbReference type="InterPro" id="IPR043837">
    <property type="entry name" value="Mtf2-like_C"/>
</dbReference>